<dbReference type="PANTHER" id="PTHR43434">
    <property type="entry name" value="PHOSPHOGLYCOLATE PHOSPHATASE"/>
    <property type="match status" value="1"/>
</dbReference>
<keyword evidence="2" id="KW-0378">Hydrolase</keyword>
<dbReference type="NCBIfam" id="TIGR01422">
    <property type="entry name" value="phosphonatase"/>
    <property type="match status" value="1"/>
</dbReference>
<dbReference type="InterPro" id="IPR036412">
    <property type="entry name" value="HAD-like_sf"/>
</dbReference>
<dbReference type="Gene3D" id="1.10.150.240">
    <property type="entry name" value="Putative phosphatase, domain 2"/>
    <property type="match status" value="1"/>
</dbReference>
<evidence type="ECO:0000256" key="1">
    <source>
        <dbReference type="ARBA" id="ARBA00023270"/>
    </source>
</evidence>
<dbReference type="AlphaFoldDB" id="A0A7K3NJ78"/>
<reference evidence="2 3" key="1">
    <citation type="submission" date="2020-02" db="EMBL/GenBank/DDBJ databases">
        <title>Comparative genomics of sulfur disproportionating microorganisms.</title>
        <authorList>
            <person name="Ward L.M."/>
            <person name="Bertran E."/>
            <person name="Johnston D.T."/>
        </authorList>
    </citation>
    <scope>NUCLEOTIDE SEQUENCE [LARGE SCALE GENOMIC DNA]</scope>
    <source>
        <strain evidence="2 3">DSM 3696</strain>
    </source>
</reference>
<dbReference type="GO" id="GO:0005829">
    <property type="term" value="C:cytosol"/>
    <property type="evidence" value="ECO:0007669"/>
    <property type="project" value="TreeGrafter"/>
</dbReference>
<name>A0A7K3NJ78_9BACT</name>
<dbReference type="EC" id="3.11.1.1" evidence="2"/>
<dbReference type="Gene3D" id="3.40.50.1000">
    <property type="entry name" value="HAD superfamily/HAD-like"/>
    <property type="match status" value="1"/>
</dbReference>
<keyword evidence="1" id="KW-0704">Schiff base</keyword>
<dbReference type="SFLD" id="SFLDS00003">
    <property type="entry name" value="Haloacid_Dehalogenase"/>
    <property type="match status" value="1"/>
</dbReference>
<dbReference type="Proteomes" id="UP000469724">
    <property type="component" value="Unassembled WGS sequence"/>
</dbReference>
<evidence type="ECO:0000313" key="3">
    <source>
        <dbReference type="Proteomes" id="UP000469724"/>
    </source>
</evidence>
<dbReference type="GO" id="GO:0050194">
    <property type="term" value="F:phosphonoacetaldehyde hydrolase activity"/>
    <property type="evidence" value="ECO:0007669"/>
    <property type="project" value="UniProtKB-EC"/>
</dbReference>
<dbReference type="InterPro" id="IPR006439">
    <property type="entry name" value="HAD-SF_hydro_IA"/>
</dbReference>
<dbReference type="InterPro" id="IPR023198">
    <property type="entry name" value="PGP-like_dom2"/>
</dbReference>
<proteinExistence type="inferred from homology"/>
<dbReference type="GO" id="GO:0008967">
    <property type="term" value="F:phosphoglycolate phosphatase activity"/>
    <property type="evidence" value="ECO:0007669"/>
    <property type="project" value="TreeGrafter"/>
</dbReference>
<comment type="caution">
    <text evidence="2">The sequence shown here is derived from an EMBL/GenBank/DDBJ whole genome shotgun (WGS) entry which is preliminary data.</text>
</comment>
<evidence type="ECO:0000313" key="2">
    <source>
        <dbReference type="EMBL" id="NDY56220.1"/>
    </source>
</evidence>
<dbReference type="GO" id="GO:0019700">
    <property type="term" value="P:organic phosphonate catabolic process"/>
    <property type="evidence" value="ECO:0007669"/>
    <property type="project" value="InterPro"/>
</dbReference>
<gene>
    <name evidence="2" type="ORF">G3N56_05595</name>
</gene>
<dbReference type="InterPro" id="IPR006323">
    <property type="entry name" value="Phosphonoacetald_hydro"/>
</dbReference>
<dbReference type="EMBL" id="JAAGRQ010000015">
    <property type="protein sequence ID" value="NDY56220.1"/>
    <property type="molecule type" value="Genomic_DNA"/>
</dbReference>
<dbReference type="Pfam" id="PF00702">
    <property type="entry name" value="Hydrolase"/>
    <property type="match status" value="1"/>
</dbReference>
<dbReference type="SFLD" id="SFLDG01135">
    <property type="entry name" value="C1.5.6:_HAD__Beta-PGM__Phospha"/>
    <property type="match status" value="1"/>
</dbReference>
<dbReference type="InterPro" id="IPR050155">
    <property type="entry name" value="HAD-like_hydrolase_sf"/>
</dbReference>
<dbReference type="NCBIfam" id="TIGR01549">
    <property type="entry name" value="HAD-SF-IA-v1"/>
    <property type="match status" value="1"/>
</dbReference>
<dbReference type="GO" id="GO:0006281">
    <property type="term" value="P:DNA repair"/>
    <property type="evidence" value="ECO:0007669"/>
    <property type="project" value="TreeGrafter"/>
</dbReference>
<sequence>MQDAKLSHVKAVILDWAGTVVDHGCIGPVAVFIEVFARHGVEVTTAQARKPMGLMKKDHVRAMTRDPGVAAVWRDVHGRDPDEKDVDAMYLLTEPLMVGCIAAHADPIPGALDAVAAFRAMGLPVGSTTGYTRPMMDIMTREAAARGYVPDTMVCSSDVPAGRPSPFMCYKAALDLAVYPFWEMVKIGDTVSDVAEGKNAGMWTIGLTLRGNEMGLTEAELAALPQAEKAARLAGIEARLTAAGADFLAPDLAACPAVVAGIEARIARGERPGGE</sequence>
<organism evidence="2 3">
    <name type="scientific">Desulfolutivibrio sulfodismutans</name>
    <dbReference type="NCBI Taxonomy" id="63561"/>
    <lineage>
        <taxon>Bacteria</taxon>
        <taxon>Pseudomonadati</taxon>
        <taxon>Thermodesulfobacteriota</taxon>
        <taxon>Desulfovibrionia</taxon>
        <taxon>Desulfovibrionales</taxon>
        <taxon>Desulfovibrionaceae</taxon>
        <taxon>Desulfolutivibrio</taxon>
    </lineage>
</organism>
<dbReference type="InterPro" id="IPR023214">
    <property type="entry name" value="HAD_sf"/>
</dbReference>
<dbReference type="HAMAP" id="MF_01375">
    <property type="entry name" value="PhnX"/>
    <property type="match status" value="1"/>
</dbReference>
<dbReference type="SFLD" id="SFLDG01129">
    <property type="entry name" value="C1.5:_HAD__Beta-PGM__Phosphata"/>
    <property type="match status" value="1"/>
</dbReference>
<dbReference type="SUPFAM" id="SSF56784">
    <property type="entry name" value="HAD-like"/>
    <property type="match status" value="1"/>
</dbReference>
<keyword evidence="3" id="KW-1185">Reference proteome</keyword>
<protein>
    <submittedName>
        <fullName evidence="2">Phosphonoacetaldehyde hydrolase</fullName>
        <ecNumber evidence="2">3.11.1.1</ecNumber>
    </submittedName>
</protein>
<dbReference type="PANTHER" id="PTHR43434:SF19">
    <property type="entry name" value="PHOSPHONOACETALDEHYDE HYDROLASE"/>
    <property type="match status" value="1"/>
</dbReference>
<accession>A0A7K3NJ78</accession>